<proteinExistence type="predicted"/>
<evidence type="ECO:0000313" key="2">
    <source>
        <dbReference type="Proteomes" id="UP000005959"/>
    </source>
</evidence>
<sequence length="50" mass="5498">MPSWGVGGQRLAPRLGRLHGVHAGFGALGVRNLTQNNINYSRTKNYTTLF</sequence>
<name>G9Y4Q5_HAFAL</name>
<comment type="caution">
    <text evidence="1">The sequence shown here is derived from an EMBL/GenBank/DDBJ whole genome shotgun (WGS) entry which is preliminary data.</text>
</comment>
<reference evidence="1 2" key="1">
    <citation type="submission" date="2011-08" db="EMBL/GenBank/DDBJ databases">
        <authorList>
            <person name="Weinstock G."/>
            <person name="Sodergren E."/>
            <person name="Clifton S."/>
            <person name="Fulton L."/>
            <person name="Fulton B."/>
            <person name="Courtney L."/>
            <person name="Fronick C."/>
            <person name="Harrison M."/>
            <person name="Strong C."/>
            <person name="Farmer C."/>
            <person name="Delahaunty K."/>
            <person name="Markovic C."/>
            <person name="Hall O."/>
            <person name="Minx P."/>
            <person name="Tomlinson C."/>
            <person name="Mitreva M."/>
            <person name="Hou S."/>
            <person name="Chen J."/>
            <person name="Wollam A."/>
            <person name="Pepin K.H."/>
            <person name="Johnson M."/>
            <person name="Bhonagiri V."/>
            <person name="Zhang X."/>
            <person name="Suruliraj S."/>
            <person name="Warren W."/>
            <person name="Chinwalla A."/>
            <person name="Mardis E.R."/>
            <person name="Wilson R.K."/>
        </authorList>
    </citation>
    <scope>NUCLEOTIDE SEQUENCE [LARGE SCALE GENOMIC DNA]</scope>
    <source>
        <strain evidence="1 2">ATCC 51873</strain>
    </source>
</reference>
<evidence type="ECO:0000313" key="1">
    <source>
        <dbReference type="EMBL" id="EHM44256.1"/>
    </source>
</evidence>
<protein>
    <submittedName>
        <fullName evidence="1">Uncharacterized protein</fullName>
    </submittedName>
</protein>
<dbReference type="EMBL" id="AGCI01000031">
    <property type="protein sequence ID" value="EHM44256.1"/>
    <property type="molecule type" value="Genomic_DNA"/>
</dbReference>
<gene>
    <name evidence="1" type="ORF">HMPREF0454_01569</name>
</gene>
<dbReference type="HOGENOM" id="CLU_3118418_0_0_6"/>
<dbReference type="Proteomes" id="UP000005959">
    <property type="component" value="Unassembled WGS sequence"/>
</dbReference>
<dbReference type="AlphaFoldDB" id="G9Y4Q5"/>
<accession>G9Y4Q5</accession>
<organism evidence="1 2">
    <name type="scientific">Hafnia alvei ATCC 51873</name>
    <dbReference type="NCBI Taxonomy" id="1002364"/>
    <lineage>
        <taxon>Bacteria</taxon>
        <taxon>Pseudomonadati</taxon>
        <taxon>Pseudomonadota</taxon>
        <taxon>Gammaproteobacteria</taxon>
        <taxon>Enterobacterales</taxon>
        <taxon>Hafniaceae</taxon>
        <taxon>Hafnia</taxon>
    </lineage>
</organism>